<gene>
    <name evidence="3" type="primary">LOC101888250</name>
    <name evidence="4" type="synonym">LOC131800498</name>
</gene>
<evidence type="ECO:0000313" key="4">
    <source>
        <dbReference type="RefSeq" id="XP_058986444.1"/>
    </source>
</evidence>
<feature type="transmembrane region" description="Helical" evidence="1">
    <location>
        <begin position="29"/>
        <end position="50"/>
    </location>
</feature>
<accession>A0ABM3VF72</accession>
<dbReference type="RefSeq" id="XP_058986444.1">
    <property type="nucleotide sequence ID" value="XM_059130461.1"/>
</dbReference>
<dbReference type="GeneID" id="101888250"/>
<name>A0ABM3VF72_MUSDO</name>
<dbReference type="RefSeq" id="XP_058984444.1">
    <property type="nucleotide sequence ID" value="XM_059128461.1"/>
</dbReference>
<protein>
    <submittedName>
        <fullName evidence="3">Uncharacterized protein LOC101888250</fullName>
    </submittedName>
    <submittedName>
        <fullName evidence="4">Uncharacterized protein LOC131800498</fullName>
    </submittedName>
</protein>
<evidence type="ECO:0000256" key="1">
    <source>
        <dbReference type="SAM" id="Phobius"/>
    </source>
</evidence>
<dbReference type="InterPro" id="IPR006601">
    <property type="entry name" value="Uncharacterised_DM11_DROME"/>
</dbReference>
<reference evidence="3 4" key="1">
    <citation type="submission" date="2025-05" db="UniProtKB">
        <authorList>
            <consortium name="RefSeq"/>
        </authorList>
    </citation>
    <scope>IDENTIFICATION</scope>
    <source>
        <strain evidence="3 4">Aabys</strain>
        <tissue evidence="3 4">Whole body</tissue>
    </source>
</reference>
<organism evidence="2 3">
    <name type="scientific">Musca domestica</name>
    <name type="common">House fly</name>
    <dbReference type="NCBI Taxonomy" id="7370"/>
    <lineage>
        <taxon>Eukaryota</taxon>
        <taxon>Metazoa</taxon>
        <taxon>Ecdysozoa</taxon>
        <taxon>Arthropoda</taxon>
        <taxon>Hexapoda</taxon>
        <taxon>Insecta</taxon>
        <taxon>Pterygota</taxon>
        <taxon>Neoptera</taxon>
        <taxon>Endopterygota</taxon>
        <taxon>Diptera</taxon>
        <taxon>Brachycera</taxon>
        <taxon>Muscomorpha</taxon>
        <taxon>Muscoidea</taxon>
        <taxon>Muscidae</taxon>
        <taxon>Musca</taxon>
    </lineage>
</organism>
<keyword evidence="1" id="KW-0472">Membrane</keyword>
<proteinExistence type="predicted"/>
<dbReference type="SMART" id="SM00675">
    <property type="entry name" value="DM11"/>
    <property type="match status" value="1"/>
</dbReference>
<keyword evidence="2" id="KW-1185">Reference proteome</keyword>
<keyword evidence="1" id="KW-1133">Transmembrane helix</keyword>
<keyword evidence="1" id="KW-0812">Transmembrane</keyword>
<sequence length="221" mass="25860">MFRLYNPKIESSSSIESIFFAMLIQRSKVLTFLGFLLPIALVYGTLYEFILDNDEVFDKCPDMLDGKGIHDYFDLTNLSIVYREGRVFVSGSMTCKWEGVEPTDRITIRSELLKFQQGGWQPTPISAYTDDFCAIQFAPTSIFFPVWSRHIIEWDRKCINNYGHIYHYRPFALNTKYSFSQNMEGRHKIVVRSVAYDDTSNRKRPKEFCVQIFGDLVKVKY</sequence>
<evidence type="ECO:0000313" key="3">
    <source>
        <dbReference type="RefSeq" id="XP_058984444.1"/>
    </source>
</evidence>
<dbReference type="Proteomes" id="UP001652621">
    <property type="component" value="Unplaced"/>
</dbReference>
<evidence type="ECO:0000313" key="2">
    <source>
        <dbReference type="Proteomes" id="UP001652621"/>
    </source>
</evidence>